<organism evidence="2 3">
    <name type="scientific">Andreesenia angusta</name>
    <dbReference type="NCBI Taxonomy" id="39480"/>
    <lineage>
        <taxon>Bacteria</taxon>
        <taxon>Bacillati</taxon>
        <taxon>Bacillota</taxon>
        <taxon>Tissierellia</taxon>
        <taxon>Tissierellales</taxon>
        <taxon>Gottschalkiaceae</taxon>
        <taxon>Andreesenia</taxon>
    </lineage>
</organism>
<protein>
    <submittedName>
        <fullName evidence="2">Uncharacterized protein</fullName>
    </submittedName>
</protein>
<keyword evidence="1" id="KW-1133">Transmembrane helix</keyword>
<dbReference type="RefSeq" id="WP_071064127.1">
    <property type="nucleotide sequence ID" value="NZ_MKIE01000009.1"/>
</dbReference>
<feature type="transmembrane region" description="Helical" evidence="1">
    <location>
        <begin position="49"/>
        <end position="68"/>
    </location>
</feature>
<gene>
    <name evidence="2" type="ORF">EUAN_19940</name>
</gene>
<evidence type="ECO:0000313" key="3">
    <source>
        <dbReference type="Proteomes" id="UP000180254"/>
    </source>
</evidence>
<dbReference type="STRING" id="39480.EUAN_19940"/>
<keyword evidence="3" id="KW-1185">Reference proteome</keyword>
<comment type="caution">
    <text evidence="2">The sequence shown here is derived from an EMBL/GenBank/DDBJ whole genome shotgun (WGS) entry which is preliminary data.</text>
</comment>
<reference evidence="2 3" key="1">
    <citation type="submission" date="2016-09" db="EMBL/GenBank/DDBJ databases">
        <title>Genome sequence of Eubacterium angustum.</title>
        <authorList>
            <person name="Poehlein A."/>
            <person name="Daniel R."/>
        </authorList>
    </citation>
    <scope>NUCLEOTIDE SEQUENCE [LARGE SCALE GENOMIC DNA]</scope>
    <source>
        <strain evidence="2 3">DSM 1989</strain>
    </source>
</reference>
<evidence type="ECO:0000256" key="1">
    <source>
        <dbReference type="SAM" id="Phobius"/>
    </source>
</evidence>
<dbReference type="Proteomes" id="UP000180254">
    <property type="component" value="Unassembled WGS sequence"/>
</dbReference>
<accession>A0A1S1V5B3</accession>
<dbReference type="EMBL" id="MKIE01000009">
    <property type="protein sequence ID" value="OHW61674.1"/>
    <property type="molecule type" value="Genomic_DNA"/>
</dbReference>
<dbReference type="OrthoDB" id="25377at1737404"/>
<evidence type="ECO:0000313" key="2">
    <source>
        <dbReference type="EMBL" id="OHW61674.1"/>
    </source>
</evidence>
<name>A0A1S1V5B3_9FIRM</name>
<dbReference type="AlphaFoldDB" id="A0A1S1V5B3"/>
<keyword evidence="1" id="KW-0812">Transmembrane</keyword>
<proteinExistence type="predicted"/>
<sequence length="77" mass="8298">MTKSAIGSFAIIFGGICLSLELYALKFIQSLEFNTGSANLYPLDYATEAPMSIALIISISIIIYGISLSRSKSDSKK</sequence>
<feature type="transmembrane region" description="Helical" evidence="1">
    <location>
        <begin position="7"/>
        <end position="29"/>
    </location>
</feature>
<keyword evidence="1" id="KW-0472">Membrane</keyword>